<evidence type="ECO:0000313" key="1">
    <source>
        <dbReference type="EMBL" id="MFD1043092.1"/>
    </source>
</evidence>
<dbReference type="Proteomes" id="UP001597033">
    <property type="component" value="Unassembled WGS sequence"/>
</dbReference>
<evidence type="ECO:0000313" key="2">
    <source>
        <dbReference type="Proteomes" id="UP001597033"/>
    </source>
</evidence>
<sequence length="283" mass="29601">MSRLRAIAIGLGGGAVLSVGLTTMLNAQAVTCCDPWGAVGHAAFVQAGSAVVSSITGAVTTLATQIQTGPMYNWDSGVANWLQELGKKTATTKLYAEGQQNVAMQLYMQDKAAQAAIDTLEPAAFDETITSALMLADQDTTVRKAVARYGQNHASSLLAGPYESSLRGVNERHARWCSQAEVDQGGCKEAAAPGMEYADVNASTVLYPAAGMTYTDEGRQAAMDYVSNVVGAKSLRVPSSPDSPQAAMVEGMTVADQAALSAAAFSLNSHMAERTRRLETEGP</sequence>
<proteinExistence type="predicted"/>
<name>A0ABW3LYK9_9GAMM</name>
<accession>A0ABW3LYK9</accession>
<dbReference type="EMBL" id="JBHTKN010000008">
    <property type="protein sequence ID" value="MFD1043092.1"/>
    <property type="molecule type" value="Genomic_DNA"/>
</dbReference>
<organism evidence="1 2">
    <name type="scientific">Pseudoxanthomonas kaohsiungensis</name>
    <dbReference type="NCBI Taxonomy" id="283923"/>
    <lineage>
        <taxon>Bacteria</taxon>
        <taxon>Pseudomonadati</taxon>
        <taxon>Pseudomonadota</taxon>
        <taxon>Gammaproteobacteria</taxon>
        <taxon>Lysobacterales</taxon>
        <taxon>Lysobacteraceae</taxon>
        <taxon>Pseudoxanthomonas</taxon>
    </lineage>
</organism>
<comment type="caution">
    <text evidence="1">The sequence shown here is derived from an EMBL/GenBank/DDBJ whole genome shotgun (WGS) entry which is preliminary data.</text>
</comment>
<reference evidence="2" key="1">
    <citation type="journal article" date="2019" name="Int. J. Syst. Evol. Microbiol.">
        <title>The Global Catalogue of Microorganisms (GCM) 10K type strain sequencing project: providing services to taxonomists for standard genome sequencing and annotation.</title>
        <authorList>
            <consortium name="The Broad Institute Genomics Platform"/>
            <consortium name="The Broad Institute Genome Sequencing Center for Infectious Disease"/>
            <person name="Wu L."/>
            <person name="Ma J."/>
        </authorList>
    </citation>
    <scope>NUCLEOTIDE SEQUENCE [LARGE SCALE GENOMIC DNA]</scope>
    <source>
        <strain evidence="2">CCUG 55854</strain>
    </source>
</reference>
<dbReference type="RefSeq" id="WP_162377175.1">
    <property type="nucleotide sequence ID" value="NZ_JBHTKN010000008.1"/>
</dbReference>
<keyword evidence="2" id="KW-1185">Reference proteome</keyword>
<protein>
    <submittedName>
        <fullName evidence="1">Uncharacterized protein</fullName>
    </submittedName>
</protein>
<gene>
    <name evidence="1" type="ORF">ACFQ2N_12135</name>
</gene>